<geneLocation type="plasmid" evidence="3">
    <name>unnamed2</name>
</geneLocation>
<gene>
    <name evidence="3" type="ORF">EHF44_28195</name>
</gene>
<sequence>MQKTKLALSTLSAAAVLALAACGGGGGDGGSSTPAQPSNPTPPAPAITVQGNATAVQADPLAVVFVPHTETSTRPVLQSISHAAFPTALQKATAEGAYTQVGIDANSLITLAGGKVVDVSGNGDYAIGRWTDGSSSIGSVSTNQGDHYAVGRPLKLLPDTTLQPDLSIGPKLTCTAIGSTSPTAVSGNFAPGKLNAATAKISLAGPTLQSFTLDVAIGSDSHATATVTGTILNGVFNSNGVLHHVQTLGTSQTQPYLAIGYAMPTPSSGDVTGVVVLKCQ</sequence>
<name>A0A3G8HA26_9BURK</name>
<dbReference type="OrthoDB" id="8962615at2"/>
<evidence type="ECO:0000313" key="3">
    <source>
        <dbReference type="EMBL" id="AZG17323.1"/>
    </source>
</evidence>
<evidence type="ECO:0000256" key="2">
    <source>
        <dbReference type="SAM" id="SignalP"/>
    </source>
</evidence>
<keyword evidence="3" id="KW-0614">Plasmid</keyword>
<dbReference type="AlphaFoldDB" id="A0A3G8HA26"/>
<protein>
    <recommendedName>
        <fullName evidence="5">Lipoprotein transmembrane</fullName>
    </recommendedName>
</protein>
<feature type="region of interest" description="Disordered" evidence="1">
    <location>
        <begin position="26"/>
        <end position="47"/>
    </location>
</feature>
<dbReference type="Proteomes" id="UP000270411">
    <property type="component" value="Plasmid unnamed2"/>
</dbReference>
<evidence type="ECO:0008006" key="5">
    <source>
        <dbReference type="Google" id="ProtNLM"/>
    </source>
</evidence>
<feature type="signal peptide" evidence="2">
    <location>
        <begin position="1"/>
        <end position="20"/>
    </location>
</feature>
<accession>A0A3G8HA26</accession>
<reference evidence="4" key="1">
    <citation type="submission" date="2018-11" db="EMBL/GenBank/DDBJ databases">
        <title>FDA dAtabase for Regulatory Grade micrObial Sequences (FDA-ARGOS): Supporting development and validation of Infectious Disease Dx tests.</title>
        <authorList>
            <person name="Goldberg B."/>
            <person name="Campos J."/>
            <person name="Tallon L."/>
            <person name="Sadzewicz L."/>
            <person name="Zhao X."/>
            <person name="Vavikolanu K."/>
            <person name="Mehta A."/>
            <person name="Aluvathingal J."/>
            <person name="Nadendla S."/>
            <person name="Geyer C."/>
            <person name="Nandy P."/>
            <person name="Yan Y."/>
            <person name="Sichtig H."/>
        </authorList>
    </citation>
    <scope>NUCLEOTIDE SEQUENCE [LARGE SCALE GENOMIC DNA]</scope>
    <source>
        <strain evidence="4">FDAARGOS_614</strain>
        <plasmid evidence="4">unnamed2</plasmid>
    </source>
</reference>
<keyword evidence="2" id="KW-0732">Signal</keyword>
<dbReference type="EMBL" id="CP033971">
    <property type="protein sequence ID" value="AZG17323.1"/>
    <property type="molecule type" value="Genomic_DNA"/>
</dbReference>
<feature type="chain" id="PRO_5018196121" description="Lipoprotein transmembrane" evidence="2">
    <location>
        <begin position="21"/>
        <end position="280"/>
    </location>
</feature>
<dbReference type="RefSeq" id="WP_124687052.1">
    <property type="nucleotide sequence ID" value="NZ_CP033971.1"/>
</dbReference>
<dbReference type="PROSITE" id="PS51257">
    <property type="entry name" value="PROKAR_LIPOPROTEIN"/>
    <property type="match status" value="1"/>
</dbReference>
<dbReference type="KEGG" id="cpau:EHF44_28195"/>
<evidence type="ECO:0000256" key="1">
    <source>
        <dbReference type="SAM" id="MobiDB-lite"/>
    </source>
</evidence>
<organism evidence="3 4">
    <name type="scientific">Cupriavidus pauculus</name>
    <dbReference type="NCBI Taxonomy" id="82633"/>
    <lineage>
        <taxon>Bacteria</taxon>
        <taxon>Pseudomonadati</taxon>
        <taxon>Pseudomonadota</taxon>
        <taxon>Betaproteobacteria</taxon>
        <taxon>Burkholderiales</taxon>
        <taxon>Burkholderiaceae</taxon>
        <taxon>Cupriavidus</taxon>
    </lineage>
</organism>
<evidence type="ECO:0000313" key="4">
    <source>
        <dbReference type="Proteomes" id="UP000270411"/>
    </source>
</evidence>
<proteinExistence type="predicted"/>